<keyword evidence="3" id="KW-1185">Reference proteome</keyword>
<name>A0A9P9EWN2_9HYPO</name>
<evidence type="ECO:0000313" key="2">
    <source>
        <dbReference type="EMBL" id="KAH7146924.1"/>
    </source>
</evidence>
<proteinExistence type="predicted"/>
<evidence type="ECO:0000313" key="3">
    <source>
        <dbReference type="Proteomes" id="UP000717696"/>
    </source>
</evidence>
<feature type="region of interest" description="Disordered" evidence="1">
    <location>
        <begin position="16"/>
        <end position="85"/>
    </location>
</feature>
<dbReference type="Proteomes" id="UP000717696">
    <property type="component" value="Unassembled WGS sequence"/>
</dbReference>
<dbReference type="AlphaFoldDB" id="A0A9P9EWN2"/>
<feature type="compositionally biased region" description="Polar residues" evidence="1">
    <location>
        <begin position="16"/>
        <end position="29"/>
    </location>
</feature>
<dbReference type="OrthoDB" id="5872154at2759"/>
<feature type="compositionally biased region" description="Basic and acidic residues" evidence="1">
    <location>
        <begin position="49"/>
        <end position="63"/>
    </location>
</feature>
<sequence length="567" mass="62626">MADAVARLMARLRTMSPQLGNDVPQTPSATRGGKRWLISPEDPDDDENLERTYDEEVQDRFEDADTYGTTARSDERRGDPKTAAGWPIVVQSPDVPLTIRVFHHNLGIYRTGEDEVHCWTYASSGFKDMGQKELVITLRRRSAESPMCFPHDIIRCFEQTYRLASAGTPITLFGHVTIPPFLGRPDFQTLVFGFSCNVCELSSALLPPDRLHALALTDREMALAQTHGLTRVLSALGYADSWFPYPTLIDRDRSDCFTAVSLKGSLRNTLPLIDVCGAIAFRAYRDIVVRIPKSIEASLRNAVGRMPTSTAFLLDSMFDGDTEGLITWESRHGGRLIALRREPCHTSLSFVAFCPGHAANNLKRAEDGYLVLMTDDTWSAIRLAIDNGEALSLPFGDGRFCLDSVDDNHVLLHSSINPIEIHGGLDPGPNEGEHVKLAHVLFINDIKHESCSPTILASYTASIMTEFNATVPQINPLGVESKGVGFVVEIHLHLPQENLKFQIELNEGDGDVHSLPITEIFTTINSVPKPQAFGEVSFQLHSKGGEYCDVIGVLAHQGPNTIETYTD</sequence>
<dbReference type="EMBL" id="JAGMUU010000008">
    <property type="protein sequence ID" value="KAH7146924.1"/>
    <property type="molecule type" value="Genomic_DNA"/>
</dbReference>
<accession>A0A9P9EWN2</accession>
<gene>
    <name evidence="2" type="ORF">B0J13DRAFT_664690</name>
</gene>
<evidence type="ECO:0000256" key="1">
    <source>
        <dbReference type="SAM" id="MobiDB-lite"/>
    </source>
</evidence>
<organism evidence="2 3">
    <name type="scientific">Dactylonectria estremocensis</name>
    <dbReference type="NCBI Taxonomy" id="1079267"/>
    <lineage>
        <taxon>Eukaryota</taxon>
        <taxon>Fungi</taxon>
        <taxon>Dikarya</taxon>
        <taxon>Ascomycota</taxon>
        <taxon>Pezizomycotina</taxon>
        <taxon>Sordariomycetes</taxon>
        <taxon>Hypocreomycetidae</taxon>
        <taxon>Hypocreales</taxon>
        <taxon>Nectriaceae</taxon>
        <taxon>Dactylonectria</taxon>
    </lineage>
</organism>
<comment type="caution">
    <text evidence="2">The sequence shown here is derived from an EMBL/GenBank/DDBJ whole genome shotgun (WGS) entry which is preliminary data.</text>
</comment>
<protein>
    <submittedName>
        <fullName evidence="2">Uncharacterized protein</fullName>
    </submittedName>
</protein>
<reference evidence="2" key="1">
    <citation type="journal article" date="2021" name="Nat. Commun.">
        <title>Genetic determinants of endophytism in the Arabidopsis root mycobiome.</title>
        <authorList>
            <person name="Mesny F."/>
            <person name="Miyauchi S."/>
            <person name="Thiergart T."/>
            <person name="Pickel B."/>
            <person name="Atanasova L."/>
            <person name="Karlsson M."/>
            <person name="Huettel B."/>
            <person name="Barry K.W."/>
            <person name="Haridas S."/>
            <person name="Chen C."/>
            <person name="Bauer D."/>
            <person name="Andreopoulos W."/>
            <person name="Pangilinan J."/>
            <person name="LaButti K."/>
            <person name="Riley R."/>
            <person name="Lipzen A."/>
            <person name="Clum A."/>
            <person name="Drula E."/>
            <person name="Henrissat B."/>
            <person name="Kohler A."/>
            <person name="Grigoriev I.V."/>
            <person name="Martin F.M."/>
            <person name="Hacquard S."/>
        </authorList>
    </citation>
    <scope>NUCLEOTIDE SEQUENCE</scope>
    <source>
        <strain evidence="2">MPI-CAGE-AT-0021</strain>
    </source>
</reference>